<dbReference type="AlphaFoldDB" id="Q6ZKB6"/>
<sequence length="86" mass="9473">MLDPTGGNHRQRQRRWMTGWKTLEATDGATSTSPSRRHREALPAVYLSSSVIVASIDKELVGTGTLLELGQLADMRKGEGLPRKKV</sequence>
<protein>
    <submittedName>
        <fullName evidence="3">Uncharacterized protein</fullName>
    </submittedName>
</protein>
<evidence type="ECO:0000313" key="3">
    <source>
        <dbReference type="EMBL" id="BAD01174.1"/>
    </source>
</evidence>
<reference evidence="4" key="3">
    <citation type="journal article" date="2005" name="Nature">
        <title>The map-based sequence of the rice genome.</title>
        <authorList>
            <consortium name="International rice genome sequencing project (IRGSP)"/>
            <person name="Matsumoto T."/>
            <person name="Wu J."/>
            <person name="Kanamori H."/>
            <person name="Katayose Y."/>
            <person name="Fujisawa M."/>
            <person name="Namiki N."/>
            <person name="Mizuno H."/>
            <person name="Yamamoto K."/>
            <person name="Antonio B.A."/>
            <person name="Baba T."/>
            <person name="Sakata K."/>
            <person name="Nagamura Y."/>
            <person name="Aoki H."/>
            <person name="Arikawa K."/>
            <person name="Arita K."/>
            <person name="Bito T."/>
            <person name="Chiden Y."/>
            <person name="Fujitsuka N."/>
            <person name="Fukunaka R."/>
            <person name="Hamada M."/>
            <person name="Harada C."/>
            <person name="Hayashi A."/>
            <person name="Hijishita S."/>
            <person name="Honda M."/>
            <person name="Hosokawa S."/>
            <person name="Ichikawa Y."/>
            <person name="Idonuma A."/>
            <person name="Iijima M."/>
            <person name="Ikeda M."/>
            <person name="Ikeno M."/>
            <person name="Ito K."/>
            <person name="Ito S."/>
            <person name="Ito T."/>
            <person name="Ito Y."/>
            <person name="Ito Y."/>
            <person name="Iwabuchi A."/>
            <person name="Kamiya K."/>
            <person name="Karasawa W."/>
            <person name="Kurita K."/>
            <person name="Katagiri S."/>
            <person name="Kikuta A."/>
            <person name="Kobayashi H."/>
            <person name="Kobayashi N."/>
            <person name="Machita K."/>
            <person name="Maehara T."/>
            <person name="Masukawa M."/>
            <person name="Mizubayashi T."/>
            <person name="Mukai Y."/>
            <person name="Nagasaki H."/>
            <person name="Nagata Y."/>
            <person name="Naito S."/>
            <person name="Nakashima M."/>
            <person name="Nakama Y."/>
            <person name="Nakamichi Y."/>
            <person name="Nakamura M."/>
            <person name="Meguro A."/>
            <person name="Negishi M."/>
            <person name="Ohta I."/>
            <person name="Ohta T."/>
            <person name="Okamoto M."/>
            <person name="Ono N."/>
            <person name="Saji S."/>
            <person name="Sakaguchi M."/>
            <person name="Sakai K."/>
            <person name="Shibata M."/>
            <person name="Shimokawa T."/>
            <person name="Song J."/>
            <person name="Takazaki Y."/>
            <person name="Terasawa K."/>
            <person name="Tsugane M."/>
            <person name="Tsuji K."/>
            <person name="Ueda S."/>
            <person name="Waki K."/>
            <person name="Yamagata H."/>
            <person name="Yamamoto M."/>
            <person name="Yamamoto S."/>
            <person name="Yamane H."/>
            <person name="Yoshiki S."/>
            <person name="Yoshihara R."/>
            <person name="Yukawa K."/>
            <person name="Zhong H."/>
            <person name="Yano M."/>
            <person name="Yuan Q."/>
            <person name="Ouyang S."/>
            <person name="Liu J."/>
            <person name="Jones K.M."/>
            <person name="Gansberger K."/>
            <person name="Moffat K."/>
            <person name="Hill J."/>
            <person name="Bera J."/>
            <person name="Fadrosh D."/>
            <person name="Jin S."/>
            <person name="Johri S."/>
            <person name="Kim M."/>
            <person name="Overton L."/>
            <person name="Reardon M."/>
            <person name="Tsitrin T."/>
            <person name="Vuong H."/>
            <person name="Weaver B."/>
            <person name="Ciecko A."/>
            <person name="Tallon L."/>
            <person name="Jackson J."/>
            <person name="Pai G."/>
            <person name="Aken S.V."/>
            <person name="Utterback T."/>
            <person name="Reidmuller S."/>
            <person name="Feldblyum T."/>
            <person name="Hsiao J."/>
            <person name="Zismann V."/>
            <person name="Iobst S."/>
            <person name="de Vazeille A.R."/>
            <person name="Buell C.R."/>
            <person name="Ying K."/>
            <person name="Li Y."/>
            <person name="Lu T."/>
            <person name="Huang Y."/>
            <person name="Zhao Q."/>
            <person name="Feng Q."/>
            <person name="Zhang L."/>
            <person name="Zhu J."/>
            <person name="Weng Q."/>
            <person name="Mu J."/>
            <person name="Lu Y."/>
            <person name="Fan D."/>
            <person name="Liu Y."/>
            <person name="Guan J."/>
            <person name="Zhang Y."/>
            <person name="Yu S."/>
            <person name="Liu X."/>
            <person name="Zhang Y."/>
            <person name="Hong G."/>
            <person name="Han B."/>
            <person name="Choisne N."/>
            <person name="Demange N."/>
            <person name="Orjeda G."/>
            <person name="Samain S."/>
            <person name="Cattolico L."/>
            <person name="Pelletier E."/>
            <person name="Couloux A."/>
            <person name="Segurens B."/>
            <person name="Wincker P."/>
            <person name="D'Hont A."/>
            <person name="Scarpelli C."/>
            <person name="Weissenbach J."/>
            <person name="Salanoubat M."/>
            <person name="Quetier F."/>
            <person name="Yu Y."/>
            <person name="Kim H.R."/>
            <person name="Rambo T."/>
            <person name="Currie J."/>
            <person name="Collura K."/>
            <person name="Luo M."/>
            <person name="Yang T."/>
            <person name="Ammiraju J.S.S."/>
            <person name="Engler F."/>
            <person name="Soderlund C."/>
            <person name="Wing R.A."/>
            <person name="Palmer L.E."/>
            <person name="de la Bastide M."/>
            <person name="Spiegel L."/>
            <person name="Nascimento L."/>
            <person name="Zutavern T."/>
            <person name="O'Shaughnessy A."/>
            <person name="Dike S."/>
            <person name="Dedhia N."/>
            <person name="Preston R."/>
            <person name="Balija V."/>
            <person name="McCombie W.R."/>
            <person name="Chow T."/>
            <person name="Chen H."/>
            <person name="Chung M."/>
            <person name="Chen C."/>
            <person name="Shaw J."/>
            <person name="Wu H."/>
            <person name="Hsiao K."/>
            <person name="Chao Y."/>
            <person name="Chu M."/>
            <person name="Cheng C."/>
            <person name="Hour A."/>
            <person name="Lee P."/>
            <person name="Lin S."/>
            <person name="Lin Y."/>
            <person name="Liou J."/>
            <person name="Liu S."/>
            <person name="Hsing Y."/>
            <person name="Raghuvanshi S."/>
            <person name="Mohanty A."/>
            <person name="Bharti A.K."/>
            <person name="Gaur A."/>
            <person name="Gupta V."/>
            <person name="Kumar D."/>
            <person name="Ravi V."/>
            <person name="Vij S."/>
            <person name="Kapur A."/>
            <person name="Khurana P."/>
            <person name="Khurana P."/>
            <person name="Khurana J.P."/>
            <person name="Tyagi A.K."/>
            <person name="Gaikwad K."/>
            <person name="Singh A."/>
            <person name="Dalal V."/>
            <person name="Srivastava S."/>
            <person name="Dixit A."/>
            <person name="Pal A.K."/>
            <person name="Ghazi I.A."/>
            <person name="Yadav M."/>
            <person name="Pandit A."/>
            <person name="Bhargava A."/>
            <person name="Sureshbabu K."/>
            <person name="Batra K."/>
            <person name="Sharma T.R."/>
            <person name="Mohapatra T."/>
            <person name="Singh N.K."/>
            <person name="Messing J."/>
            <person name="Nelson A.B."/>
            <person name="Fuks G."/>
            <person name="Kavchok S."/>
            <person name="Keizer G."/>
            <person name="Linton E."/>
            <person name="Llaca V."/>
            <person name="Song R."/>
            <person name="Tanyolac B."/>
            <person name="Young S."/>
            <person name="Ho-Il K."/>
            <person name="Hahn J.H."/>
            <person name="Sangsakoo G."/>
            <person name="Vanavichit A."/>
            <person name="de Mattos Luiz.A.T."/>
            <person name="Zimmer P.D."/>
            <person name="Malone G."/>
            <person name="Dellagostin O."/>
            <person name="de Oliveira A.C."/>
            <person name="Bevan M."/>
            <person name="Bancroft I."/>
            <person name="Minx P."/>
            <person name="Cordum H."/>
            <person name="Wilson R."/>
            <person name="Cheng Z."/>
            <person name="Jin W."/>
            <person name="Jiang J."/>
            <person name="Leong S.A."/>
            <person name="Iwama H."/>
            <person name="Gojobori T."/>
            <person name="Itoh T."/>
            <person name="Niimura Y."/>
            <person name="Fujii Y."/>
            <person name="Habara T."/>
            <person name="Sakai H."/>
            <person name="Sato Y."/>
            <person name="Wilson G."/>
            <person name="Kumar K."/>
            <person name="McCouch S."/>
            <person name="Juretic N."/>
            <person name="Hoen D."/>
            <person name="Wright S."/>
            <person name="Bruskiewich R."/>
            <person name="Bureau T."/>
            <person name="Miyao A."/>
            <person name="Hirochika H."/>
            <person name="Nishikawa T."/>
            <person name="Kadowaki K."/>
            <person name="Sugiura M."/>
            <person name="Burr B."/>
            <person name="Sasaki T."/>
        </authorList>
    </citation>
    <scope>NUCLEOTIDE SEQUENCE [LARGE SCALE GENOMIC DNA]</scope>
    <source>
        <strain evidence="4">cv. Nipponbare</strain>
    </source>
</reference>
<accession>Q6ZKB6</accession>
<reference evidence="2" key="1">
    <citation type="submission" date="2001-07" db="EMBL/GenBank/DDBJ databases">
        <title>Oryza sativa nipponbare(GA3) genomic DNA, chromosome 8, BAC clone:OJ1111_B08.</title>
        <authorList>
            <person name="Sasaki T."/>
            <person name="Matsumoto T."/>
            <person name="Yamamoto K."/>
        </authorList>
    </citation>
    <scope>NUCLEOTIDE SEQUENCE</scope>
</reference>
<proteinExistence type="predicted"/>
<dbReference type="Proteomes" id="UP000000763">
    <property type="component" value="Chromosome 8"/>
</dbReference>
<name>Q6ZKB6_ORYSJ</name>
<evidence type="ECO:0000256" key="1">
    <source>
        <dbReference type="SAM" id="MobiDB-lite"/>
    </source>
</evidence>
<dbReference type="EMBL" id="AP003881">
    <property type="protein sequence ID" value="BAD01174.1"/>
    <property type="molecule type" value="Genomic_DNA"/>
</dbReference>
<reference evidence="3" key="2">
    <citation type="submission" date="2001-07" db="EMBL/GenBank/DDBJ databases">
        <title>Oryza sativa nipponbare(GA3) genomic DNA, chromosome 8, BAC clone:OJ1124_B05.</title>
        <authorList>
            <person name="Sasaki T."/>
            <person name="Matsumoto T."/>
            <person name="Yamamoto K."/>
        </authorList>
    </citation>
    <scope>NUCLEOTIDE SEQUENCE</scope>
</reference>
<reference evidence="4" key="4">
    <citation type="journal article" date="2008" name="Nucleic Acids Res.">
        <title>The rice annotation project database (RAP-DB): 2008 update.</title>
        <authorList>
            <consortium name="The rice annotation project (RAP)"/>
        </authorList>
    </citation>
    <scope>GENOME REANNOTATION</scope>
    <source>
        <strain evidence="4">cv. Nipponbare</strain>
    </source>
</reference>
<evidence type="ECO:0000313" key="2">
    <source>
        <dbReference type="EMBL" id="BAC99336.1"/>
    </source>
</evidence>
<dbReference type="EMBL" id="AP003868">
    <property type="protein sequence ID" value="BAC99336.1"/>
    <property type="molecule type" value="Genomic_DNA"/>
</dbReference>
<feature type="region of interest" description="Disordered" evidence="1">
    <location>
        <begin position="1"/>
        <end position="37"/>
    </location>
</feature>
<evidence type="ECO:0000313" key="4">
    <source>
        <dbReference type="Proteomes" id="UP000000763"/>
    </source>
</evidence>
<gene>
    <name evidence="2" type="ORF">OJ1111_B08.2</name>
    <name evidence="3" type="ORF">OJ1124_B05.11</name>
</gene>
<organism evidence="3 4">
    <name type="scientific">Oryza sativa subsp. japonica</name>
    <name type="common">Rice</name>
    <dbReference type="NCBI Taxonomy" id="39947"/>
    <lineage>
        <taxon>Eukaryota</taxon>
        <taxon>Viridiplantae</taxon>
        <taxon>Streptophyta</taxon>
        <taxon>Embryophyta</taxon>
        <taxon>Tracheophyta</taxon>
        <taxon>Spermatophyta</taxon>
        <taxon>Magnoliopsida</taxon>
        <taxon>Liliopsida</taxon>
        <taxon>Poales</taxon>
        <taxon>Poaceae</taxon>
        <taxon>BOP clade</taxon>
        <taxon>Oryzoideae</taxon>
        <taxon>Oryzeae</taxon>
        <taxon>Oryzinae</taxon>
        <taxon>Oryza</taxon>
        <taxon>Oryza sativa</taxon>
    </lineage>
</organism>